<feature type="domain" description="Prohead serine protease" evidence="4">
    <location>
        <begin position="22"/>
        <end position="179"/>
    </location>
</feature>
<evidence type="ECO:0000256" key="2">
    <source>
        <dbReference type="ARBA" id="ARBA00022670"/>
    </source>
</evidence>
<dbReference type="HOGENOM" id="CLU_097078_0_1_9"/>
<evidence type="ECO:0000313" key="5">
    <source>
        <dbReference type="EMBL" id="ACJ33043.1"/>
    </source>
</evidence>
<dbReference type="Pfam" id="PF04586">
    <property type="entry name" value="Peptidase_S78"/>
    <property type="match status" value="1"/>
</dbReference>
<sequence length="206" mass="23998">MVIVVERTVKQTRSLQTNIAATRAEQDNEMYIEGYFAVFNRETELFRGAYEEIAPEAFNDTLSNDIRALINHDTSLVLGRNKAGTLELKVDSRGLWGRIKINPNDTDAVNLYERVKRGDVDQCSFGFNIIEEEVEFREDGTVKWTLKKVDLFEVSVVTFPAYEDTSVQARMKEYEQHKKRQLEQRKHELRERVKYGFKTANAHEKN</sequence>
<evidence type="ECO:0000259" key="4">
    <source>
        <dbReference type="Pfam" id="PF04586"/>
    </source>
</evidence>
<dbReference type="EMBL" id="CP000922">
    <property type="protein sequence ID" value="ACJ33043.1"/>
    <property type="molecule type" value="Genomic_DNA"/>
</dbReference>
<evidence type="ECO:0000256" key="3">
    <source>
        <dbReference type="ARBA" id="ARBA00022801"/>
    </source>
</evidence>
<name>B7GIM8_ANOFW</name>
<organism evidence="5 6">
    <name type="scientific">Anoxybacillus flavithermus (strain DSM 21510 / WK1)</name>
    <dbReference type="NCBI Taxonomy" id="491915"/>
    <lineage>
        <taxon>Bacteria</taxon>
        <taxon>Bacillati</taxon>
        <taxon>Bacillota</taxon>
        <taxon>Bacilli</taxon>
        <taxon>Bacillales</taxon>
        <taxon>Anoxybacillaceae</taxon>
        <taxon>Anoxybacillus</taxon>
    </lineage>
</organism>
<dbReference type="GO" id="GO:0008233">
    <property type="term" value="F:peptidase activity"/>
    <property type="evidence" value="ECO:0007669"/>
    <property type="project" value="UniProtKB-KW"/>
</dbReference>
<dbReference type="STRING" id="491915.Aflv_0663"/>
<proteinExistence type="predicted"/>
<dbReference type="eggNOG" id="COG3740">
    <property type="taxonomic scope" value="Bacteria"/>
</dbReference>
<dbReference type="KEGG" id="afl:Aflv_0663"/>
<dbReference type="Proteomes" id="UP000000742">
    <property type="component" value="Chromosome"/>
</dbReference>
<evidence type="ECO:0000313" key="6">
    <source>
        <dbReference type="Proteomes" id="UP000000742"/>
    </source>
</evidence>
<keyword evidence="1" id="KW-1188">Viral release from host cell</keyword>
<dbReference type="GO" id="GO:0006508">
    <property type="term" value="P:proteolysis"/>
    <property type="evidence" value="ECO:0007669"/>
    <property type="project" value="UniProtKB-KW"/>
</dbReference>
<gene>
    <name evidence="5" type="ordered locus">Aflv_0663</name>
</gene>
<reference evidence="5 6" key="1">
    <citation type="journal article" date="2008" name="Genome Biol.">
        <title>Encapsulated in silica: genome, proteome and physiology of the thermophilic bacterium Anoxybacillus flavithermus WK1.</title>
        <authorList>
            <person name="Saw J.H."/>
            <person name="Mountain B.W."/>
            <person name="Feng L."/>
            <person name="Omelchenko M.V."/>
            <person name="Hou S."/>
            <person name="Saito J.A."/>
            <person name="Stott M.B."/>
            <person name="Li D."/>
            <person name="Zhao G."/>
            <person name="Wu J."/>
            <person name="Galperin M.Y."/>
            <person name="Koonin E.V."/>
            <person name="Makarova K.S."/>
            <person name="Wolf Y.I."/>
            <person name="Rigden D.J."/>
            <person name="Dunfield P.F."/>
            <person name="Wang L."/>
            <person name="Alam M."/>
        </authorList>
    </citation>
    <scope>NUCLEOTIDE SEQUENCE [LARGE SCALE GENOMIC DNA]</scope>
    <source>
        <strain evidence="6">DSM 21510 / WK1</strain>
    </source>
</reference>
<dbReference type="InterPro" id="IPR006433">
    <property type="entry name" value="Prohead_protease"/>
</dbReference>
<keyword evidence="2 5" id="KW-0645">Protease</keyword>
<evidence type="ECO:0000256" key="1">
    <source>
        <dbReference type="ARBA" id="ARBA00022612"/>
    </source>
</evidence>
<dbReference type="AlphaFoldDB" id="B7GIM8"/>
<dbReference type="NCBIfam" id="TIGR01543">
    <property type="entry name" value="proheadase_HK97"/>
    <property type="match status" value="1"/>
</dbReference>
<keyword evidence="3" id="KW-0378">Hydrolase</keyword>
<protein>
    <submittedName>
        <fullName evidence="5">Phage head maturation protease</fullName>
    </submittedName>
</protein>
<dbReference type="InterPro" id="IPR054613">
    <property type="entry name" value="Peptidase_S78_dom"/>
</dbReference>
<accession>B7GIM8</accession>